<keyword evidence="4" id="KW-0998">Cell outer membrane</keyword>
<keyword evidence="7" id="KW-0675">Receptor</keyword>
<accession>A0ABS5DRZ6</accession>
<dbReference type="PANTHER" id="PTHR40980:SF3">
    <property type="entry name" value="TONB-DEPENDENT RECEPTOR-LIKE BETA-BARREL DOMAIN-CONTAINING PROTEIN"/>
    <property type="match status" value="1"/>
</dbReference>
<protein>
    <submittedName>
        <fullName evidence="7">TonB-dependent receptor</fullName>
    </submittedName>
</protein>
<dbReference type="Gene3D" id="2.170.130.10">
    <property type="entry name" value="TonB-dependent receptor, plug domain"/>
    <property type="match status" value="1"/>
</dbReference>
<evidence type="ECO:0000259" key="6">
    <source>
        <dbReference type="Pfam" id="PF07715"/>
    </source>
</evidence>
<reference evidence="7 8" key="1">
    <citation type="submission" date="2021-04" db="EMBL/GenBank/DDBJ databases">
        <title>The genome sequence of type strain Ideonella paludis KCTC 32238.</title>
        <authorList>
            <person name="Liu Y."/>
        </authorList>
    </citation>
    <scope>NUCLEOTIDE SEQUENCE [LARGE SCALE GENOMIC DNA]</scope>
    <source>
        <strain evidence="7 8">KCTC 32238</strain>
    </source>
</reference>
<evidence type="ECO:0000256" key="3">
    <source>
        <dbReference type="ARBA" id="ARBA00023136"/>
    </source>
</evidence>
<dbReference type="Proteomes" id="UP000672097">
    <property type="component" value="Unassembled WGS sequence"/>
</dbReference>
<dbReference type="EMBL" id="JAGQDG010000001">
    <property type="protein sequence ID" value="MBQ0933824.1"/>
    <property type="molecule type" value="Genomic_DNA"/>
</dbReference>
<keyword evidence="5" id="KW-0732">Signal</keyword>
<evidence type="ECO:0000313" key="8">
    <source>
        <dbReference type="Proteomes" id="UP000672097"/>
    </source>
</evidence>
<dbReference type="NCBIfam" id="TIGR01782">
    <property type="entry name" value="TonB-Xanth-Caul"/>
    <property type="match status" value="1"/>
</dbReference>
<gene>
    <name evidence="7" type="ORF">KAK11_00690</name>
</gene>
<evidence type="ECO:0000256" key="4">
    <source>
        <dbReference type="ARBA" id="ARBA00023237"/>
    </source>
</evidence>
<dbReference type="InterPro" id="IPR012910">
    <property type="entry name" value="Plug_dom"/>
</dbReference>
<dbReference type="PANTHER" id="PTHR40980">
    <property type="entry name" value="PLUG DOMAIN-CONTAINING PROTEIN"/>
    <property type="match status" value="1"/>
</dbReference>
<comment type="caution">
    <text evidence="7">The sequence shown here is derived from an EMBL/GenBank/DDBJ whole genome shotgun (WGS) entry which is preliminary data.</text>
</comment>
<organism evidence="7 8">
    <name type="scientific">Ideonella paludis</name>
    <dbReference type="NCBI Taxonomy" id="1233411"/>
    <lineage>
        <taxon>Bacteria</taxon>
        <taxon>Pseudomonadati</taxon>
        <taxon>Pseudomonadota</taxon>
        <taxon>Betaproteobacteria</taxon>
        <taxon>Burkholderiales</taxon>
        <taxon>Sphaerotilaceae</taxon>
        <taxon>Ideonella</taxon>
    </lineage>
</organism>
<dbReference type="RefSeq" id="WP_210805154.1">
    <property type="nucleotide sequence ID" value="NZ_JAGQDG010000001.1"/>
</dbReference>
<feature type="chain" id="PRO_5045718771" evidence="5">
    <location>
        <begin position="40"/>
        <end position="947"/>
    </location>
</feature>
<evidence type="ECO:0000256" key="1">
    <source>
        <dbReference type="ARBA" id="ARBA00004442"/>
    </source>
</evidence>
<evidence type="ECO:0000256" key="2">
    <source>
        <dbReference type="ARBA" id="ARBA00009810"/>
    </source>
</evidence>
<dbReference type="SUPFAM" id="SSF56935">
    <property type="entry name" value="Porins"/>
    <property type="match status" value="1"/>
</dbReference>
<comment type="subcellular location">
    <subcellularLocation>
        <location evidence="1">Cell outer membrane</location>
    </subcellularLocation>
</comment>
<dbReference type="Gene3D" id="2.40.170.20">
    <property type="entry name" value="TonB-dependent receptor, beta-barrel domain"/>
    <property type="match status" value="1"/>
</dbReference>
<evidence type="ECO:0000256" key="5">
    <source>
        <dbReference type="SAM" id="SignalP"/>
    </source>
</evidence>
<keyword evidence="8" id="KW-1185">Reference proteome</keyword>
<comment type="similarity">
    <text evidence="2">Belongs to the TonB-dependent receptor family.</text>
</comment>
<proteinExistence type="inferred from homology"/>
<evidence type="ECO:0000313" key="7">
    <source>
        <dbReference type="EMBL" id="MBQ0933824.1"/>
    </source>
</evidence>
<dbReference type="PROSITE" id="PS51257">
    <property type="entry name" value="PROKAR_LIPOPROTEIN"/>
    <property type="match status" value="1"/>
</dbReference>
<feature type="signal peptide" evidence="5">
    <location>
        <begin position="1"/>
        <end position="39"/>
    </location>
</feature>
<dbReference type="InterPro" id="IPR010104">
    <property type="entry name" value="TonB_rcpt_bac"/>
</dbReference>
<dbReference type="InterPro" id="IPR037066">
    <property type="entry name" value="Plug_dom_sf"/>
</dbReference>
<keyword evidence="3" id="KW-0472">Membrane</keyword>
<dbReference type="Pfam" id="PF07715">
    <property type="entry name" value="Plug"/>
    <property type="match status" value="1"/>
</dbReference>
<sequence length="947" mass="100240">MTRSRQTRSPLEAGRHSPALTPIAAACSVLILISGQAYAQAAASTETQTVTVKGIRKGIEDAINVKKNSDQIVEAISAEDIGKLPDASVAESISRLPGVTAQRSAVTGKSQQVSVRGMSPDFNGGLLNGREQASTAGSRGVEFDQYPSELLGGVVIYKTPDASLAGLGLSSTIDLQTVRPLAFGQRNVVVNYRKEHATKAVNEPGFTTGDGDRFALSYIDQFADRTIGVALGLTQAKTRGGARANFNSWGGWAADVDYNGGKVKTPGGFTTDIETTDSERTGVMGVFQYKPNKEFESILDLFYSKGDFSVKKRGLEGPLGGLSAGANDVGGKLINATVSNGIATSGTFENWKGVIRNHNEDYTDTLKSIGWANTLKTGGWTLKSDLSYSQVVKDSVRFETTAGLAGNTYNAADTISFSGFNGTNFTDVKYTSGLNYADPALIKLTDVQGWAGGSAAQAGYYANPKTTDDITALRLSGKRDLSWGPLTAVDVGVNLQKRTKERVTNEGALLVNGTVDANGNYINRLAAVDMPGASVGVGGLTGIPTLNFNPVGTLGSVYRLNPWTDSDIVGKSWGVEEKVNTLMIKGDLDSTVAGLPIRGNVGLQMISTKQTGLGYLVDKNTCNTGNHTCGYTAISGGASYNDFLPSLNLTADLGGDKVLRLGLGRVLARANMEDMKAGLDFGVKNDAPALDGSGGTVALLNGSAGNPQLKPFRANAIDLSFEKYFGKKGYVSVAGFHKELSSYILRVAKPFDYAPFVTPNTVVPPSGTVGWLTQPINGSGGSISGVELAVNVPFSLLTPALNGFGVQVNYSNTSSSLKLASAGFSTQNVSSPTIPLPGLSKEVTNLRLYYENHGWQIAVAGRNRSAYLGSISDYQDQQKYTFIKGETVVDLQANYEFESGPLKGLSILAQANNLTNEEFAQYDVTSGATTERKVFGKSYLFGVNYKF</sequence>
<feature type="domain" description="TonB-dependent receptor plug" evidence="6">
    <location>
        <begin position="66"/>
        <end position="166"/>
    </location>
</feature>
<name>A0ABS5DRZ6_9BURK</name>
<dbReference type="InterPro" id="IPR036942">
    <property type="entry name" value="Beta-barrel_TonB_sf"/>
</dbReference>